<dbReference type="OrthoDB" id="1263484at2"/>
<organism evidence="1 2">
    <name type="scientific">Chryseobacterium arachidis</name>
    <dbReference type="NCBI Taxonomy" id="1416778"/>
    <lineage>
        <taxon>Bacteria</taxon>
        <taxon>Pseudomonadati</taxon>
        <taxon>Bacteroidota</taxon>
        <taxon>Flavobacteriia</taxon>
        <taxon>Flavobacteriales</taxon>
        <taxon>Weeksellaceae</taxon>
        <taxon>Chryseobacterium group</taxon>
        <taxon>Chryseobacterium</taxon>
    </lineage>
</organism>
<dbReference type="Proteomes" id="UP000184518">
    <property type="component" value="Unassembled WGS sequence"/>
</dbReference>
<name>A0A1M5D895_9FLAO</name>
<gene>
    <name evidence="1" type="ORF">SAMN05443633_105183</name>
</gene>
<dbReference type="EMBL" id="FQUT01000005">
    <property type="protein sequence ID" value="SHF63090.1"/>
    <property type="molecule type" value="Genomic_DNA"/>
</dbReference>
<protein>
    <submittedName>
        <fullName evidence="1">Uncharacterized protein</fullName>
    </submittedName>
</protein>
<dbReference type="AlphaFoldDB" id="A0A1M5D895"/>
<dbReference type="RefSeq" id="WP_072957697.1">
    <property type="nucleotide sequence ID" value="NZ_FQUT01000005.1"/>
</dbReference>
<dbReference type="STRING" id="1416778.SAMN05443633_105183"/>
<evidence type="ECO:0000313" key="1">
    <source>
        <dbReference type="EMBL" id="SHF63090.1"/>
    </source>
</evidence>
<proteinExistence type="predicted"/>
<evidence type="ECO:0000313" key="2">
    <source>
        <dbReference type="Proteomes" id="UP000184518"/>
    </source>
</evidence>
<accession>A0A1M5D895</accession>
<sequence>MDNTNKYLHIKHEGKNVYEIVDELMGKYKSPLVTIQKIREIFPQLSLIEAKEVVIIKTSEHKSLYDYQGSLFPDLQRFLNEENDNNNL</sequence>
<keyword evidence="2" id="KW-1185">Reference proteome</keyword>
<reference evidence="2" key="1">
    <citation type="submission" date="2016-11" db="EMBL/GenBank/DDBJ databases">
        <authorList>
            <person name="Varghese N."/>
            <person name="Submissions S."/>
        </authorList>
    </citation>
    <scope>NUCLEOTIDE SEQUENCE [LARGE SCALE GENOMIC DNA]</scope>
    <source>
        <strain evidence="2">DSM 27619</strain>
    </source>
</reference>